<evidence type="ECO:0000256" key="2">
    <source>
        <dbReference type="ARBA" id="ARBA00022840"/>
    </source>
</evidence>
<evidence type="ECO:0000313" key="5">
    <source>
        <dbReference type="EMBL" id="KAF2003437.1"/>
    </source>
</evidence>
<dbReference type="GO" id="GO:0005524">
    <property type="term" value="F:ATP binding"/>
    <property type="evidence" value="ECO:0007669"/>
    <property type="project" value="UniProtKB-KW"/>
</dbReference>
<feature type="region of interest" description="Disordered" evidence="3">
    <location>
        <begin position="101"/>
        <end position="121"/>
    </location>
</feature>
<dbReference type="AlphaFoldDB" id="A0A6A5WPH4"/>
<dbReference type="EMBL" id="ML977572">
    <property type="protein sequence ID" value="KAF2003437.1"/>
    <property type="molecule type" value="Genomic_DNA"/>
</dbReference>
<feature type="domain" description="AAA+ ATPase" evidence="4">
    <location>
        <begin position="171"/>
        <end position="319"/>
    </location>
</feature>
<evidence type="ECO:0000313" key="6">
    <source>
        <dbReference type="Proteomes" id="UP000799779"/>
    </source>
</evidence>
<keyword evidence="6" id="KW-1185">Reference proteome</keyword>
<feature type="non-terminal residue" evidence="5">
    <location>
        <position position="1"/>
    </location>
</feature>
<organism evidence="5 6">
    <name type="scientific">Amniculicola lignicola CBS 123094</name>
    <dbReference type="NCBI Taxonomy" id="1392246"/>
    <lineage>
        <taxon>Eukaryota</taxon>
        <taxon>Fungi</taxon>
        <taxon>Dikarya</taxon>
        <taxon>Ascomycota</taxon>
        <taxon>Pezizomycotina</taxon>
        <taxon>Dothideomycetes</taxon>
        <taxon>Pleosporomycetidae</taxon>
        <taxon>Pleosporales</taxon>
        <taxon>Amniculicolaceae</taxon>
        <taxon>Amniculicola</taxon>
    </lineage>
</organism>
<keyword evidence="2" id="KW-0067">ATP-binding</keyword>
<evidence type="ECO:0000256" key="3">
    <source>
        <dbReference type="SAM" id="MobiDB-lite"/>
    </source>
</evidence>
<proteinExistence type="predicted"/>
<feature type="non-terminal residue" evidence="5">
    <location>
        <position position="379"/>
    </location>
</feature>
<dbReference type="OrthoDB" id="5925at2759"/>
<dbReference type="PANTHER" id="PTHR45991">
    <property type="entry name" value="PACHYTENE CHECKPOINT PROTEIN 2"/>
    <property type="match status" value="1"/>
</dbReference>
<dbReference type="PANTHER" id="PTHR45991:SF1">
    <property type="entry name" value="PACHYTENE CHECKPOINT PROTEIN 2 HOMOLOG"/>
    <property type="match status" value="1"/>
</dbReference>
<dbReference type="GO" id="GO:0016887">
    <property type="term" value="F:ATP hydrolysis activity"/>
    <property type="evidence" value="ECO:0007669"/>
    <property type="project" value="InterPro"/>
</dbReference>
<evidence type="ECO:0000259" key="4">
    <source>
        <dbReference type="SMART" id="SM00382"/>
    </source>
</evidence>
<dbReference type="Gene3D" id="3.40.50.300">
    <property type="entry name" value="P-loop containing nucleotide triphosphate hydrolases"/>
    <property type="match status" value="1"/>
</dbReference>
<keyword evidence="1" id="KW-0547">Nucleotide-binding</keyword>
<name>A0A6A5WPH4_9PLEO</name>
<protein>
    <submittedName>
        <fullName evidence="5">AAA-domain-containing protein</fullName>
    </submittedName>
</protein>
<dbReference type="SMART" id="SM00382">
    <property type="entry name" value="AAA"/>
    <property type="match status" value="1"/>
</dbReference>
<sequence>IAAPSARNNPKRPTLFIEVELSDSARDDAFLRTDEIRREVQRWLADNFRQLQVGQQVDTSSLTCSDAIRSFRIADHSRGSVDEVFHTLQENDLDIAVYCPFHGEDEEPPSTQEEDESPSPFTVMPLPHKSLSGMWESLIYSDDMPQCVLRVLTRMMKISKTPNLNPAVICWHNLVLLHGPPGSGKTTLAQALAQRLAIRLAHDFSATKLIEINSHALHSRFFGESSKLVGKMFEAISAISSDESLLTVVIIDEVETLAGSRENAARANECSDAIWSTNELLQGLDKLRRRRNVLFLCTSNFKDCMDAAFVDRCGIKQYVETPSVECAYEIFRSVVNELIKNDLVTFDPTGPEDDPDLCRIETADGETRPLPSDEELYLN</sequence>
<dbReference type="Pfam" id="PF00004">
    <property type="entry name" value="AAA"/>
    <property type="match status" value="1"/>
</dbReference>
<reference evidence="5" key="1">
    <citation type="journal article" date="2020" name="Stud. Mycol.">
        <title>101 Dothideomycetes genomes: a test case for predicting lifestyles and emergence of pathogens.</title>
        <authorList>
            <person name="Haridas S."/>
            <person name="Albert R."/>
            <person name="Binder M."/>
            <person name="Bloem J."/>
            <person name="Labutti K."/>
            <person name="Salamov A."/>
            <person name="Andreopoulos B."/>
            <person name="Baker S."/>
            <person name="Barry K."/>
            <person name="Bills G."/>
            <person name="Bluhm B."/>
            <person name="Cannon C."/>
            <person name="Castanera R."/>
            <person name="Culley D."/>
            <person name="Daum C."/>
            <person name="Ezra D."/>
            <person name="Gonzalez J."/>
            <person name="Henrissat B."/>
            <person name="Kuo A."/>
            <person name="Liang C."/>
            <person name="Lipzen A."/>
            <person name="Lutzoni F."/>
            <person name="Magnuson J."/>
            <person name="Mondo S."/>
            <person name="Nolan M."/>
            <person name="Ohm R."/>
            <person name="Pangilinan J."/>
            <person name="Park H.-J."/>
            <person name="Ramirez L."/>
            <person name="Alfaro M."/>
            <person name="Sun H."/>
            <person name="Tritt A."/>
            <person name="Yoshinaga Y."/>
            <person name="Zwiers L.-H."/>
            <person name="Turgeon B."/>
            <person name="Goodwin S."/>
            <person name="Spatafora J."/>
            <person name="Crous P."/>
            <person name="Grigoriev I."/>
        </authorList>
    </citation>
    <scope>NUCLEOTIDE SEQUENCE</scope>
    <source>
        <strain evidence="5">CBS 123094</strain>
    </source>
</reference>
<dbReference type="InterPro" id="IPR027417">
    <property type="entry name" value="P-loop_NTPase"/>
</dbReference>
<dbReference type="GO" id="GO:0005694">
    <property type="term" value="C:chromosome"/>
    <property type="evidence" value="ECO:0007669"/>
    <property type="project" value="TreeGrafter"/>
</dbReference>
<dbReference type="GO" id="GO:0005634">
    <property type="term" value="C:nucleus"/>
    <property type="evidence" value="ECO:0007669"/>
    <property type="project" value="TreeGrafter"/>
</dbReference>
<accession>A0A6A5WPH4</accession>
<dbReference type="Proteomes" id="UP000799779">
    <property type="component" value="Unassembled WGS sequence"/>
</dbReference>
<gene>
    <name evidence="5" type="ORF">P154DRAFT_380902</name>
</gene>
<dbReference type="InterPro" id="IPR044539">
    <property type="entry name" value="Pch2-like"/>
</dbReference>
<feature type="compositionally biased region" description="Acidic residues" evidence="3">
    <location>
        <begin position="104"/>
        <end position="117"/>
    </location>
</feature>
<dbReference type="GO" id="GO:0051598">
    <property type="term" value="P:meiotic recombination checkpoint signaling"/>
    <property type="evidence" value="ECO:0007669"/>
    <property type="project" value="TreeGrafter"/>
</dbReference>
<dbReference type="InterPro" id="IPR003593">
    <property type="entry name" value="AAA+_ATPase"/>
</dbReference>
<dbReference type="SUPFAM" id="SSF52540">
    <property type="entry name" value="P-loop containing nucleoside triphosphate hydrolases"/>
    <property type="match status" value="1"/>
</dbReference>
<dbReference type="Pfam" id="PF23563">
    <property type="entry name" value="TRIP13_N"/>
    <property type="match status" value="1"/>
</dbReference>
<dbReference type="InterPro" id="IPR003959">
    <property type="entry name" value="ATPase_AAA_core"/>
</dbReference>
<dbReference type="GO" id="GO:0007131">
    <property type="term" value="P:reciprocal meiotic recombination"/>
    <property type="evidence" value="ECO:0007669"/>
    <property type="project" value="TreeGrafter"/>
</dbReference>
<evidence type="ECO:0000256" key="1">
    <source>
        <dbReference type="ARBA" id="ARBA00022741"/>
    </source>
</evidence>